<gene>
    <name evidence="1" type="ORF">GTGU_04108</name>
</gene>
<dbReference type="RefSeq" id="WP_156964218.1">
    <property type="nucleotide sequence ID" value="NZ_JMTB01000114.1"/>
</dbReference>
<dbReference type="EMBL" id="JMTB01000114">
    <property type="protein sequence ID" value="KFB99669.1"/>
    <property type="molecule type" value="Genomic_DNA"/>
</dbReference>
<evidence type="ECO:0008006" key="3">
    <source>
        <dbReference type="Google" id="ProtNLM"/>
    </source>
</evidence>
<dbReference type="Proteomes" id="UP000028630">
    <property type="component" value="Unassembled WGS sequence"/>
</dbReference>
<reference evidence="2" key="1">
    <citation type="submission" date="2014-05" db="EMBL/GenBank/DDBJ databases">
        <title>ATOL: Assembling a taxonomically balanced genome-scale reconstruction of the evolutionary history of the Enterobacteriaceae.</title>
        <authorList>
            <person name="Plunkett G. III"/>
            <person name="Neeno-Eckwall E.C."/>
            <person name="Glasner J.D."/>
            <person name="Perna N.T."/>
        </authorList>
    </citation>
    <scope>NUCLEOTIDE SEQUENCE [LARGE SCALE GENOMIC DNA]</scope>
    <source>
        <strain evidence="2">ATCC 49490</strain>
    </source>
</reference>
<name>A0A084ZQC5_9ENTR</name>
<sequence length="76" mass="8738">MGSHKTRARRRAAAAQNHRITEINRRLFRAEKLASCMYFESLTSDSILSELCIPAVLSYLAEDLRDVQQLINDTDR</sequence>
<comment type="caution">
    <text evidence="1">The sequence shown here is derived from an EMBL/GenBank/DDBJ whole genome shotgun (WGS) entry which is preliminary data.</text>
</comment>
<proteinExistence type="predicted"/>
<evidence type="ECO:0000313" key="1">
    <source>
        <dbReference type="EMBL" id="KFB99669.1"/>
    </source>
</evidence>
<accession>A0A084ZQC5</accession>
<organism evidence="1 2">
    <name type="scientific">Trabulsiella guamensis ATCC 49490</name>
    <dbReference type="NCBI Taxonomy" id="1005994"/>
    <lineage>
        <taxon>Bacteria</taxon>
        <taxon>Pseudomonadati</taxon>
        <taxon>Pseudomonadota</taxon>
        <taxon>Gammaproteobacteria</taxon>
        <taxon>Enterobacterales</taxon>
        <taxon>Enterobacteriaceae</taxon>
        <taxon>Trabulsiella</taxon>
    </lineage>
</organism>
<dbReference type="AlphaFoldDB" id="A0A084ZQC5"/>
<protein>
    <recommendedName>
        <fullName evidence="3">Derepression protein</fullName>
    </recommendedName>
</protein>
<keyword evidence="2" id="KW-1185">Reference proteome</keyword>
<evidence type="ECO:0000313" key="2">
    <source>
        <dbReference type="Proteomes" id="UP000028630"/>
    </source>
</evidence>